<dbReference type="KEGG" id="lak:106159567"/>
<sequence>MSGSMATVTSAEDVRSLGLYRAMFAEFLGTLFLVLVSCGSATNVNNMQSLATISLCFGFSVATIVWAIANVSGGHINPAVTIGFLVTRKITIVRGIFYFVSQMVGGIAGAAILKGLTPTAYQAALGTSQLASGVTAEQGFGIEFMATFMLVFTVFATCDSHRKDLNGSGPLAIGLSVAMGHLWAVPYTGAGMNTARSFGPAVLYVSTVWENHWVYWLGQLLAGVVAALLYDLLFAADASVDKLKTYKQINCRRSSSVSVTKMQTQPE</sequence>
<dbReference type="GO" id="GO:0048878">
    <property type="term" value="P:chemical homeostasis"/>
    <property type="evidence" value="ECO:0007669"/>
    <property type="project" value="UniProtKB-ARBA"/>
</dbReference>
<keyword evidence="4" id="KW-1003">Cell membrane</keyword>
<comment type="subcellular location">
    <subcellularLocation>
        <location evidence="1">Cell membrane</location>
        <topology evidence="1">Multi-pass membrane protein</topology>
    </subcellularLocation>
</comment>
<feature type="transmembrane region" description="Helical" evidence="10">
    <location>
        <begin position="140"/>
        <end position="158"/>
    </location>
</feature>
<reference evidence="12" key="1">
    <citation type="submission" date="2025-08" db="UniProtKB">
        <authorList>
            <consortium name="RefSeq"/>
        </authorList>
    </citation>
    <scope>IDENTIFICATION</scope>
    <source>
        <tissue evidence="12">Gonads</tissue>
    </source>
</reference>
<dbReference type="Pfam" id="PF00230">
    <property type="entry name" value="MIP"/>
    <property type="match status" value="1"/>
</dbReference>
<feature type="transmembrane region" description="Helical" evidence="10">
    <location>
        <begin position="213"/>
        <end position="234"/>
    </location>
</feature>
<evidence type="ECO:0000256" key="6">
    <source>
        <dbReference type="ARBA" id="ARBA00022737"/>
    </source>
</evidence>
<dbReference type="FunCoup" id="A0A1S3I0I5">
    <property type="interactions" value="54"/>
</dbReference>
<evidence type="ECO:0000313" key="11">
    <source>
        <dbReference type="Proteomes" id="UP000085678"/>
    </source>
</evidence>
<dbReference type="AlphaFoldDB" id="A0A1S3I0I5"/>
<dbReference type="FunFam" id="1.20.1080.10:FF:000009">
    <property type="entry name" value="aquaporin-4 isoform X1"/>
    <property type="match status" value="1"/>
</dbReference>
<dbReference type="InterPro" id="IPR023271">
    <property type="entry name" value="Aquaporin-like"/>
</dbReference>
<dbReference type="Proteomes" id="UP000085678">
    <property type="component" value="Unplaced"/>
</dbReference>
<dbReference type="STRING" id="7574.A0A1S3I0I5"/>
<comment type="similarity">
    <text evidence="2 9">Belongs to the MIP/aquaporin (TC 1.A.8) family.</text>
</comment>
<protein>
    <submittedName>
        <fullName evidence="12">Aquaporin-5</fullName>
    </submittedName>
</protein>
<dbReference type="GO" id="GO:0015250">
    <property type="term" value="F:water channel activity"/>
    <property type="evidence" value="ECO:0007669"/>
    <property type="project" value="TreeGrafter"/>
</dbReference>
<dbReference type="InterPro" id="IPR000425">
    <property type="entry name" value="MIP"/>
</dbReference>
<dbReference type="NCBIfam" id="TIGR00861">
    <property type="entry name" value="MIP"/>
    <property type="match status" value="1"/>
</dbReference>
<dbReference type="InParanoid" id="A0A1S3I0I5"/>
<feature type="transmembrane region" description="Helical" evidence="10">
    <location>
        <begin position="50"/>
        <end position="69"/>
    </location>
</feature>
<feature type="transmembrane region" description="Helical" evidence="10">
    <location>
        <begin position="170"/>
        <end position="190"/>
    </location>
</feature>
<evidence type="ECO:0000256" key="4">
    <source>
        <dbReference type="ARBA" id="ARBA00022475"/>
    </source>
</evidence>
<name>A0A1S3I0I5_LINAN</name>
<keyword evidence="6" id="KW-0677">Repeat</keyword>
<accession>A0A1S3I0I5</accession>
<dbReference type="InterPro" id="IPR034294">
    <property type="entry name" value="Aquaporin_transptr"/>
</dbReference>
<dbReference type="OrthoDB" id="3222at2759"/>
<dbReference type="GO" id="GO:0005886">
    <property type="term" value="C:plasma membrane"/>
    <property type="evidence" value="ECO:0007669"/>
    <property type="project" value="UniProtKB-SubCell"/>
</dbReference>
<evidence type="ECO:0000256" key="5">
    <source>
        <dbReference type="ARBA" id="ARBA00022692"/>
    </source>
</evidence>
<evidence type="ECO:0000256" key="9">
    <source>
        <dbReference type="RuleBase" id="RU000477"/>
    </source>
</evidence>
<evidence type="ECO:0000256" key="3">
    <source>
        <dbReference type="ARBA" id="ARBA00022448"/>
    </source>
</evidence>
<keyword evidence="3 9" id="KW-0813">Transport</keyword>
<dbReference type="PROSITE" id="PS00221">
    <property type="entry name" value="MIP"/>
    <property type="match status" value="1"/>
</dbReference>
<evidence type="ECO:0000256" key="2">
    <source>
        <dbReference type="ARBA" id="ARBA00006175"/>
    </source>
</evidence>
<dbReference type="PANTHER" id="PTHR19139:SF199">
    <property type="entry name" value="MIP17260P"/>
    <property type="match status" value="1"/>
</dbReference>
<dbReference type="PRINTS" id="PR00783">
    <property type="entry name" value="MINTRINSICP"/>
</dbReference>
<gene>
    <name evidence="12" type="primary">LOC106159567</name>
</gene>
<keyword evidence="5 9" id="KW-0812">Transmembrane</keyword>
<proteinExistence type="inferred from homology"/>
<evidence type="ECO:0000256" key="10">
    <source>
        <dbReference type="SAM" id="Phobius"/>
    </source>
</evidence>
<keyword evidence="11" id="KW-1185">Reference proteome</keyword>
<evidence type="ECO:0000256" key="8">
    <source>
        <dbReference type="ARBA" id="ARBA00023136"/>
    </source>
</evidence>
<keyword evidence="8 10" id="KW-0472">Membrane</keyword>
<dbReference type="PANTHER" id="PTHR19139">
    <property type="entry name" value="AQUAPORIN TRANSPORTER"/>
    <property type="match status" value="1"/>
</dbReference>
<organism evidence="11 12">
    <name type="scientific">Lingula anatina</name>
    <name type="common">Brachiopod</name>
    <name type="synonym">Lingula unguis</name>
    <dbReference type="NCBI Taxonomy" id="7574"/>
    <lineage>
        <taxon>Eukaryota</taxon>
        <taxon>Metazoa</taxon>
        <taxon>Spiralia</taxon>
        <taxon>Lophotrochozoa</taxon>
        <taxon>Brachiopoda</taxon>
        <taxon>Linguliformea</taxon>
        <taxon>Lingulata</taxon>
        <taxon>Lingulida</taxon>
        <taxon>Linguloidea</taxon>
        <taxon>Lingulidae</taxon>
        <taxon>Lingula</taxon>
    </lineage>
</organism>
<dbReference type="GeneID" id="106159567"/>
<dbReference type="RefSeq" id="XP_013391336.1">
    <property type="nucleotide sequence ID" value="XM_013535882.1"/>
</dbReference>
<dbReference type="SUPFAM" id="SSF81338">
    <property type="entry name" value="Aquaporin-like"/>
    <property type="match status" value="1"/>
</dbReference>
<evidence type="ECO:0000256" key="7">
    <source>
        <dbReference type="ARBA" id="ARBA00022989"/>
    </source>
</evidence>
<dbReference type="Gene3D" id="1.20.1080.10">
    <property type="entry name" value="Glycerol uptake facilitator protein"/>
    <property type="match status" value="1"/>
</dbReference>
<dbReference type="CDD" id="cd00333">
    <property type="entry name" value="MIP"/>
    <property type="match status" value="1"/>
</dbReference>
<evidence type="ECO:0000256" key="1">
    <source>
        <dbReference type="ARBA" id="ARBA00004651"/>
    </source>
</evidence>
<evidence type="ECO:0000313" key="12">
    <source>
        <dbReference type="RefSeq" id="XP_013391336.1"/>
    </source>
</evidence>
<keyword evidence="7 10" id="KW-1133">Transmembrane helix</keyword>
<feature type="transmembrane region" description="Helical" evidence="10">
    <location>
        <begin position="20"/>
        <end position="38"/>
    </location>
</feature>
<dbReference type="OMA" id="HHTLRTE"/>
<dbReference type="InterPro" id="IPR022357">
    <property type="entry name" value="MIP_CS"/>
</dbReference>